<dbReference type="InterPro" id="IPR041657">
    <property type="entry name" value="HTH_17"/>
</dbReference>
<dbReference type="EMBL" id="JAHJDP010000083">
    <property type="protein sequence ID" value="MBU2692013.1"/>
    <property type="molecule type" value="Genomic_DNA"/>
</dbReference>
<accession>A0A948RVX6</accession>
<dbReference type="Proteomes" id="UP000777784">
    <property type="component" value="Unassembled WGS sequence"/>
</dbReference>
<keyword evidence="2" id="KW-0238">DNA-binding</keyword>
<dbReference type="NCBIfam" id="TIGR01764">
    <property type="entry name" value="excise"/>
    <property type="match status" value="1"/>
</dbReference>
<evidence type="ECO:0000313" key="3">
    <source>
        <dbReference type="Proteomes" id="UP000777784"/>
    </source>
</evidence>
<organism evidence="2 3">
    <name type="scientific">Eiseniibacteriota bacterium</name>
    <dbReference type="NCBI Taxonomy" id="2212470"/>
    <lineage>
        <taxon>Bacteria</taxon>
        <taxon>Candidatus Eiseniibacteriota</taxon>
    </lineage>
</organism>
<proteinExistence type="predicted"/>
<reference evidence="2" key="1">
    <citation type="submission" date="2021-05" db="EMBL/GenBank/DDBJ databases">
        <title>Energy efficiency and biological interactions define the core microbiome of deep oligotrophic groundwater.</title>
        <authorList>
            <person name="Mehrshad M."/>
            <person name="Lopez-Fernandez M."/>
            <person name="Bell E."/>
            <person name="Bernier-Latmani R."/>
            <person name="Bertilsson S."/>
            <person name="Dopson M."/>
        </authorList>
    </citation>
    <scope>NUCLEOTIDE SEQUENCE</scope>
    <source>
        <strain evidence="2">Modern_marine.mb.64</strain>
    </source>
</reference>
<comment type="caution">
    <text evidence="2">The sequence shown here is derived from an EMBL/GenBank/DDBJ whole genome shotgun (WGS) entry which is preliminary data.</text>
</comment>
<evidence type="ECO:0000259" key="1">
    <source>
        <dbReference type="Pfam" id="PF12728"/>
    </source>
</evidence>
<dbReference type="AlphaFoldDB" id="A0A948RVX6"/>
<protein>
    <submittedName>
        <fullName evidence="2">Excisionase family DNA-binding protein</fullName>
    </submittedName>
</protein>
<dbReference type="GO" id="GO:0003677">
    <property type="term" value="F:DNA binding"/>
    <property type="evidence" value="ECO:0007669"/>
    <property type="project" value="UniProtKB-KW"/>
</dbReference>
<name>A0A948RVX6_UNCEI</name>
<evidence type="ECO:0000313" key="2">
    <source>
        <dbReference type="EMBL" id="MBU2692013.1"/>
    </source>
</evidence>
<gene>
    <name evidence="2" type="ORF">KJ970_13925</name>
</gene>
<feature type="domain" description="Helix-turn-helix" evidence="1">
    <location>
        <begin position="6"/>
        <end position="52"/>
    </location>
</feature>
<dbReference type="InterPro" id="IPR010093">
    <property type="entry name" value="SinI_DNA-bd"/>
</dbReference>
<sequence>MNDKQLLRPADIAPLLGVTTGRVYQLIADGVIPSVRIGRTLRIPREAWERWLGGHADRAMRSVRHQSPS</sequence>
<dbReference type="Pfam" id="PF12728">
    <property type="entry name" value="HTH_17"/>
    <property type="match status" value="1"/>
</dbReference>